<gene>
    <name evidence="1" type="ORF">B0I35DRAFT_124978</name>
</gene>
<protein>
    <submittedName>
        <fullName evidence="1">Uncharacterized protein</fullName>
    </submittedName>
</protein>
<proteinExistence type="predicted"/>
<dbReference type="EMBL" id="JAGPNK010000002">
    <property type="protein sequence ID" value="KAH7326056.1"/>
    <property type="molecule type" value="Genomic_DNA"/>
</dbReference>
<accession>A0A8K0WUW8</accession>
<dbReference type="AlphaFoldDB" id="A0A8K0WUW8"/>
<comment type="caution">
    <text evidence="1">The sequence shown here is derived from an EMBL/GenBank/DDBJ whole genome shotgun (WGS) entry which is preliminary data.</text>
</comment>
<evidence type="ECO:0000313" key="1">
    <source>
        <dbReference type="EMBL" id="KAH7326056.1"/>
    </source>
</evidence>
<dbReference type="Proteomes" id="UP000813444">
    <property type="component" value="Unassembled WGS sequence"/>
</dbReference>
<sequence>MGQIKTANGRRPDAHKRLHSASAQLLEFGTYEKLHGSPAASVCPPQSPFSNPLSMAPDCPGMVLRVTAARASQSTPPPRLRYRPPGWSVTSEKVGAFDPFVGAEWSDRQGYRQCWQHCYLPTYARPTTLGDNQFSTATSCSAPSRAGPKYHYISGMRWRMALLDVLLARTVLAPQHRFDASTLALTLTLRRVWRDVAWRGGGSTLPWQHQMASR</sequence>
<organism evidence="1 2">
    <name type="scientific">Stachybotrys elegans</name>
    <dbReference type="NCBI Taxonomy" id="80388"/>
    <lineage>
        <taxon>Eukaryota</taxon>
        <taxon>Fungi</taxon>
        <taxon>Dikarya</taxon>
        <taxon>Ascomycota</taxon>
        <taxon>Pezizomycotina</taxon>
        <taxon>Sordariomycetes</taxon>
        <taxon>Hypocreomycetidae</taxon>
        <taxon>Hypocreales</taxon>
        <taxon>Stachybotryaceae</taxon>
        <taxon>Stachybotrys</taxon>
    </lineage>
</organism>
<keyword evidence="2" id="KW-1185">Reference proteome</keyword>
<evidence type="ECO:0000313" key="2">
    <source>
        <dbReference type="Proteomes" id="UP000813444"/>
    </source>
</evidence>
<reference evidence="1" key="1">
    <citation type="journal article" date="2021" name="Nat. Commun.">
        <title>Genetic determinants of endophytism in the Arabidopsis root mycobiome.</title>
        <authorList>
            <person name="Mesny F."/>
            <person name="Miyauchi S."/>
            <person name="Thiergart T."/>
            <person name="Pickel B."/>
            <person name="Atanasova L."/>
            <person name="Karlsson M."/>
            <person name="Huettel B."/>
            <person name="Barry K.W."/>
            <person name="Haridas S."/>
            <person name="Chen C."/>
            <person name="Bauer D."/>
            <person name="Andreopoulos W."/>
            <person name="Pangilinan J."/>
            <person name="LaButti K."/>
            <person name="Riley R."/>
            <person name="Lipzen A."/>
            <person name="Clum A."/>
            <person name="Drula E."/>
            <person name="Henrissat B."/>
            <person name="Kohler A."/>
            <person name="Grigoriev I.V."/>
            <person name="Martin F.M."/>
            <person name="Hacquard S."/>
        </authorList>
    </citation>
    <scope>NUCLEOTIDE SEQUENCE</scope>
    <source>
        <strain evidence="1">MPI-CAGE-CH-0235</strain>
    </source>
</reference>
<name>A0A8K0WUW8_9HYPO</name>